<sequence>LSPELSMMVDRILDFPRQDVEHAMVPRSRVVAIESDETIGALRERMASGHSRYPVMEEGRIVGVAHLVDVLELDDVDAPVTSIMRPALVIPELMPLPNALAA</sequence>
<dbReference type="RefSeq" id="WP_121795649.1">
    <property type="nucleotide sequence ID" value="NZ_RDBF01000264.1"/>
</dbReference>
<dbReference type="PANTHER" id="PTHR43099">
    <property type="entry name" value="UPF0053 PROTEIN YRKA"/>
    <property type="match status" value="1"/>
</dbReference>
<protein>
    <submittedName>
        <fullName evidence="3">CBS domain-containing protein</fullName>
    </submittedName>
</protein>
<feature type="non-terminal residue" evidence="3">
    <location>
        <position position="102"/>
    </location>
</feature>
<dbReference type="PANTHER" id="PTHR43099:SF5">
    <property type="entry name" value="HLYC_CORC FAMILY TRANSPORTER"/>
    <property type="match status" value="1"/>
</dbReference>
<organism evidence="3 4">
    <name type="scientific">Aeromicrobium phragmitis</name>
    <dbReference type="NCBI Taxonomy" id="2478914"/>
    <lineage>
        <taxon>Bacteria</taxon>
        <taxon>Bacillati</taxon>
        <taxon>Actinomycetota</taxon>
        <taxon>Actinomycetes</taxon>
        <taxon>Propionibacteriales</taxon>
        <taxon>Nocardioidaceae</taxon>
        <taxon>Aeromicrobium</taxon>
    </lineage>
</organism>
<evidence type="ECO:0000313" key="4">
    <source>
        <dbReference type="Proteomes" id="UP000282515"/>
    </source>
</evidence>
<proteinExistence type="predicted"/>
<keyword evidence="4" id="KW-1185">Reference proteome</keyword>
<dbReference type="OrthoDB" id="110231at2"/>
<dbReference type="InterPro" id="IPR000644">
    <property type="entry name" value="CBS_dom"/>
</dbReference>
<dbReference type="InterPro" id="IPR051676">
    <property type="entry name" value="UPF0053_domain"/>
</dbReference>
<dbReference type="Pfam" id="PF00571">
    <property type="entry name" value="CBS"/>
    <property type="match status" value="1"/>
</dbReference>
<keyword evidence="1" id="KW-0129">CBS domain</keyword>
<reference evidence="3 4" key="1">
    <citation type="submission" date="2018-10" db="EMBL/GenBank/DDBJ databases">
        <title>Aeromicrobium sp. 9W16Y-2 whole genome shotgun sequence.</title>
        <authorList>
            <person name="Li F."/>
        </authorList>
    </citation>
    <scope>NUCLEOTIDE SEQUENCE [LARGE SCALE GENOMIC DNA]</scope>
    <source>
        <strain evidence="3 4">9W16Y-2</strain>
    </source>
</reference>
<dbReference type="PROSITE" id="PS51371">
    <property type="entry name" value="CBS"/>
    <property type="match status" value="1"/>
</dbReference>
<feature type="domain" description="CBS" evidence="2">
    <location>
        <begin position="24"/>
        <end position="82"/>
    </location>
</feature>
<comment type="caution">
    <text evidence="3">The sequence shown here is derived from an EMBL/GenBank/DDBJ whole genome shotgun (WGS) entry which is preliminary data.</text>
</comment>
<accession>A0A3L8P9F5</accession>
<evidence type="ECO:0000256" key="1">
    <source>
        <dbReference type="PROSITE-ProRule" id="PRU00703"/>
    </source>
</evidence>
<dbReference type="Proteomes" id="UP000282515">
    <property type="component" value="Unassembled WGS sequence"/>
</dbReference>
<dbReference type="InterPro" id="IPR046342">
    <property type="entry name" value="CBS_dom_sf"/>
</dbReference>
<dbReference type="SUPFAM" id="SSF54631">
    <property type="entry name" value="CBS-domain pair"/>
    <property type="match status" value="1"/>
</dbReference>
<evidence type="ECO:0000259" key="2">
    <source>
        <dbReference type="PROSITE" id="PS51371"/>
    </source>
</evidence>
<feature type="non-terminal residue" evidence="3">
    <location>
        <position position="1"/>
    </location>
</feature>
<name>A0A3L8P9F5_9ACTN</name>
<dbReference type="Gene3D" id="3.10.580.10">
    <property type="entry name" value="CBS-domain"/>
    <property type="match status" value="1"/>
</dbReference>
<dbReference type="EMBL" id="RDBF01000264">
    <property type="protein sequence ID" value="RLV51358.1"/>
    <property type="molecule type" value="Genomic_DNA"/>
</dbReference>
<dbReference type="AlphaFoldDB" id="A0A3L8P9F5"/>
<gene>
    <name evidence="3" type="ORF">D9V41_17265</name>
</gene>
<evidence type="ECO:0000313" key="3">
    <source>
        <dbReference type="EMBL" id="RLV51358.1"/>
    </source>
</evidence>